<evidence type="ECO:0000313" key="3">
    <source>
        <dbReference type="Proteomes" id="UP000282574"/>
    </source>
</evidence>
<sequence length="66" mass="7736">MQLLLTAAIELIAVGYTLLLTIEFGWGIYERWQDVVRRTEFSPCLSLWDEYRHIFECENASAALLR</sequence>
<keyword evidence="3" id="KW-1185">Reference proteome</keyword>
<dbReference type="AlphaFoldDB" id="A0AB37U7U0"/>
<proteinExistence type="predicted"/>
<gene>
    <name evidence="2" type="ORF">DSM107010_71020</name>
</gene>
<accession>A0AB37U7U0</accession>
<reference evidence="2 3" key="1">
    <citation type="journal article" date="2019" name="Genome Biol. Evol.">
        <title>Day and night: Metabolic profiles and evolutionary relationships of six axenic non-marine cyanobacteria.</title>
        <authorList>
            <person name="Will S.E."/>
            <person name="Henke P."/>
            <person name="Boedeker C."/>
            <person name="Huang S."/>
            <person name="Brinkmann H."/>
            <person name="Rohde M."/>
            <person name="Jarek M."/>
            <person name="Friedl T."/>
            <person name="Seufert S."/>
            <person name="Schumacher M."/>
            <person name="Overmann J."/>
            <person name="Neumann-Schaal M."/>
            <person name="Petersen J."/>
        </authorList>
    </citation>
    <scope>NUCLEOTIDE SEQUENCE [LARGE SCALE GENOMIC DNA]</scope>
    <source>
        <strain evidence="2 3">SAG 39.79</strain>
    </source>
</reference>
<evidence type="ECO:0000313" key="2">
    <source>
        <dbReference type="EMBL" id="RUS95935.1"/>
    </source>
</evidence>
<dbReference type="Proteomes" id="UP000282574">
    <property type="component" value="Unassembled WGS sequence"/>
</dbReference>
<organism evidence="2 3">
    <name type="scientific">Chroococcidiopsis cubana SAG 39.79</name>
    <dbReference type="NCBI Taxonomy" id="388085"/>
    <lineage>
        <taxon>Bacteria</taxon>
        <taxon>Bacillati</taxon>
        <taxon>Cyanobacteriota</taxon>
        <taxon>Cyanophyceae</taxon>
        <taxon>Chroococcidiopsidales</taxon>
        <taxon>Chroococcidiopsidaceae</taxon>
        <taxon>Chroococcidiopsis</taxon>
    </lineage>
</organism>
<keyword evidence="1" id="KW-0472">Membrane</keyword>
<dbReference type="RefSeq" id="WP_106170542.1">
    <property type="nucleotide sequence ID" value="NZ_JAVKZF010000004.1"/>
</dbReference>
<evidence type="ECO:0000256" key="1">
    <source>
        <dbReference type="SAM" id="Phobius"/>
    </source>
</evidence>
<feature type="transmembrane region" description="Helical" evidence="1">
    <location>
        <begin position="6"/>
        <end position="29"/>
    </location>
</feature>
<keyword evidence="1" id="KW-0812">Transmembrane</keyword>
<keyword evidence="1" id="KW-1133">Transmembrane helix</keyword>
<comment type="caution">
    <text evidence="2">The sequence shown here is derived from an EMBL/GenBank/DDBJ whole genome shotgun (WGS) entry which is preliminary data.</text>
</comment>
<dbReference type="EMBL" id="RSCK01000187">
    <property type="protein sequence ID" value="RUS95935.1"/>
    <property type="molecule type" value="Genomic_DNA"/>
</dbReference>
<protein>
    <submittedName>
        <fullName evidence="2">Uncharacterized protein</fullName>
    </submittedName>
</protein>
<name>A0AB37U7U0_9CYAN</name>